<reference evidence="2 3" key="1">
    <citation type="journal article" date="2007" name="Proc. Natl. Acad. Sci. U.S.A.">
        <title>The genome of Syntrophus aciditrophicus: life at the thermodynamic limit of microbial growth.</title>
        <authorList>
            <person name="McInerney M.J."/>
            <person name="Rohlin L."/>
            <person name="Mouttaki H."/>
            <person name="Kim U."/>
            <person name="Krupp R.S."/>
            <person name="Rios-Hernandez L."/>
            <person name="Sieber J."/>
            <person name="Struchtemeyer C.G."/>
            <person name="Bhattacharyya A."/>
            <person name="Campbell J.W."/>
            <person name="Gunsalus R.P."/>
        </authorList>
    </citation>
    <scope>NUCLEOTIDE SEQUENCE [LARGE SCALE GENOMIC DNA]</scope>
    <source>
        <strain evidence="2 3">SB</strain>
    </source>
</reference>
<dbReference type="PANTHER" id="PTHR40112">
    <property type="entry name" value="H2HPP ISOMERASE"/>
    <property type="match status" value="1"/>
</dbReference>
<accession>Q2LVN1</accession>
<feature type="domain" description="Cupin type-2" evidence="1">
    <location>
        <begin position="59"/>
        <end position="123"/>
    </location>
</feature>
<dbReference type="Gene3D" id="2.60.120.10">
    <property type="entry name" value="Jelly Rolls"/>
    <property type="match status" value="1"/>
</dbReference>
<dbReference type="InterPro" id="IPR052535">
    <property type="entry name" value="Bacilysin_H2HPP_isomerase"/>
</dbReference>
<dbReference type="Proteomes" id="UP000001933">
    <property type="component" value="Chromosome"/>
</dbReference>
<dbReference type="eggNOG" id="COG0662">
    <property type="taxonomic scope" value="Bacteria"/>
</dbReference>
<gene>
    <name evidence="2" type="ORF">SYN_03712</name>
</gene>
<evidence type="ECO:0000313" key="3">
    <source>
        <dbReference type="Proteomes" id="UP000001933"/>
    </source>
</evidence>
<dbReference type="InterPro" id="IPR013096">
    <property type="entry name" value="Cupin_2"/>
</dbReference>
<sequence length="128" mass="14074">MRNCCISRHSEGRVGMIVRNLNDPEVIATTYRAHGGGIARMVLTSQFMEGIEFLAYAFLPQGNTLEAHIDPVEEIYFILQGGGLMRVGDEENDVKAGDAVWIPAGDLHSLTNNTQEQTVVLVIAAYPR</sequence>
<dbReference type="EMBL" id="CP000252">
    <property type="protein sequence ID" value="ABC78141.1"/>
    <property type="molecule type" value="Genomic_DNA"/>
</dbReference>
<name>Q2LVN1_SYNAS</name>
<dbReference type="AlphaFoldDB" id="Q2LVN1"/>
<dbReference type="KEGG" id="sat:SYN_03712"/>
<dbReference type="InParanoid" id="Q2LVN1"/>
<evidence type="ECO:0000259" key="1">
    <source>
        <dbReference type="Pfam" id="PF07883"/>
    </source>
</evidence>
<protein>
    <submittedName>
        <fullName evidence="2">Hypothetical cytosolic protein</fullName>
    </submittedName>
</protein>
<evidence type="ECO:0000313" key="2">
    <source>
        <dbReference type="EMBL" id="ABC78141.1"/>
    </source>
</evidence>
<dbReference type="STRING" id="56780.SYN_03712"/>
<dbReference type="InterPro" id="IPR014710">
    <property type="entry name" value="RmlC-like_jellyroll"/>
</dbReference>
<proteinExistence type="predicted"/>
<dbReference type="InterPro" id="IPR011051">
    <property type="entry name" value="RmlC_Cupin_sf"/>
</dbReference>
<dbReference type="Pfam" id="PF07883">
    <property type="entry name" value="Cupin_2"/>
    <property type="match status" value="1"/>
</dbReference>
<dbReference type="SUPFAM" id="SSF51182">
    <property type="entry name" value="RmlC-like cupins"/>
    <property type="match status" value="1"/>
</dbReference>
<organism evidence="2 3">
    <name type="scientific">Syntrophus aciditrophicus (strain SB)</name>
    <dbReference type="NCBI Taxonomy" id="56780"/>
    <lineage>
        <taxon>Bacteria</taxon>
        <taxon>Pseudomonadati</taxon>
        <taxon>Thermodesulfobacteriota</taxon>
        <taxon>Syntrophia</taxon>
        <taxon>Syntrophales</taxon>
        <taxon>Syntrophaceae</taxon>
        <taxon>Syntrophus</taxon>
    </lineage>
</organism>
<dbReference type="HOGENOM" id="CLU_2117107_0_0_7"/>
<keyword evidence="3" id="KW-1185">Reference proteome</keyword>
<dbReference type="PANTHER" id="PTHR40112:SF1">
    <property type="entry name" value="H2HPP ISOMERASE"/>
    <property type="match status" value="1"/>
</dbReference>